<dbReference type="InterPro" id="IPR029030">
    <property type="entry name" value="Caspase-like_dom_sf"/>
</dbReference>
<dbReference type="InterPro" id="IPR002398">
    <property type="entry name" value="Pept_C14"/>
</dbReference>
<dbReference type="GO" id="GO:0016322">
    <property type="term" value="P:neuron remodeling"/>
    <property type="evidence" value="ECO:0007669"/>
    <property type="project" value="UniProtKB-ARBA"/>
</dbReference>
<keyword evidence="4" id="KW-0378">Hydrolase</keyword>
<dbReference type="PRINTS" id="PR00376">
    <property type="entry name" value="IL1BCENZYME"/>
</dbReference>
<dbReference type="PROSITE" id="PS50208">
    <property type="entry name" value="CASPASE_P20"/>
    <property type="match status" value="1"/>
</dbReference>
<dbReference type="CDD" id="cd00032">
    <property type="entry name" value="CASc"/>
    <property type="match status" value="1"/>
</dbReference>
<organism evidence="10 11">
    <name type="scientific">Pyrocoelia pectoralis</name>
    <dbReference type="NCBI Taxonomy" id="417401"/>
    <lineage>
        <taxon>Eukaryota</taxon>
        <taxon>Metazoa</taxon>
        <taxon>Ecdysozoa</taxon>
        <taxon>Arthropoda</taxon>
        <taxon>Hexapoda</taxon>
        <taxon>Insecta</taxon>
        <taxon>Pterygota</taxon>
        <taxon>Neoptera</taxon>
        <taxon>Endopterygota</taxon>
        <taxon>Coleoptera</taxon>
        <taxon>Polyphaga</taxon>
        <taxon>Elateriformia</taxon>
        <taxon>Elateroidea</taxon>
        <taxon>Lampyridae</taxon>
        <taxon>Lampyrinae</taxon>
        <taxon>Pyrocoelia</taxon>
    </lineage>
</organism>
<comment type="similarity">
    <text evidence="1 7">Belongs to the peptidase C14A family.</text>
</comment>
<dbReference type="GO" id="GO:0004197">
    <property type="term" value="F:cysteine-type endopeptidase activity"/>
    <property type="evidence" value="ECO:0007669"/>
    <property type="project" value="InterPro"/>
</dbReference>
<comment type="caution">
    <text evidence="10">The sequence shown here is derived from an EMBL/GenBank/DDBJ whole genome shotgun (WGS) entry which is preliminary data.</text>
</comment>
<dbReference type="SMART" id="SM00115">
    <property type="entry name" value="CASc"/>
    <property type="match status" value="1"/>
</dbReference>
<dbReference type="SUPFAM" id="SSF52129">
    <property type="entry name" value="Caspase-like"/>
    <property type="match status" value="1"/>
</dbReference>
<feature type="domain" description="Caspase family p10" evidence="8">
    <location>
        <begin position="193"/>
        <end position="288"/>
    </location>
</feature>
<dbReference type="InterPro" id="IPR015917">
    <property type="entry name" value="Pept_C14A"/>
</dbReference>
<keyword evidence="2" id="KW-0645">Protease</keyword>
<name>A0AAN7VHM8_9COLE</name>
<evidence type="ECO:0000256" key="7">
    <source>
        <dbReference type="RuleBase" id="RU003971"/>
    </source>
</evidence>
<keyword evidence="5" id="KW-0788">Thiol protease</keyword>
<dbReference type="Pfam" id="PF00656">
    <property type="entry name" value="Peptidase_C14"/>
    <property type="match status" value="1"/>
</dbReference>
<keyword evidence="11" id="KW-1185">Reference proteome</keyword>
<keyword evidence="6" id="KW-0865">Zymogen</keyword>
<reference evidence="10 11" key="1">
    <citation type="journal article" date="2024" name="Insects">
        <title>An Improved Chromosome-Level Genome Assembly of the Firefly Pyrocoelia pectoralis.</title>
        <authorList>
            <person name="Fu X."/>
            <person name="Meyer-Rochow V.B."/>
            <person name="Ballantyne L."/>
            <person name="Zhu X."/>
        </authorList>
    </citation>
    <scope>NUCLEOTIDE SEQUENCE [LARGE SCALE GENOMIC DNA]</scope>
    <source>
        <strain evidence="10">XCY_ONT2</strain>
    </source>
</reference>
<evidence type="ECO:0000256" key="1">
    <source>
        <dbReference type="ARBA" id="ARBA00010134"/>
    </source>
</evidence>
<dbReference type="PROSITE" id="PS01122">
    <property type="entry name" value="CASPASE_CYS"/>
    <property type="match status" value="1"/>
</dbReference>
<evidence type="ECO:0000313" key="11">
    <source>
        <dbReference type="Proteomes" id="UP001329430"/>
    </source>
</evidence>
<dbReference type="InterPro" id="IPR033139">
    <property type="entry name" value="Caspase_cys_AS"/>
</dbReference>
<evidence type="ECO:0008006" key="12">
    <source>
        <dbReference type="Google" id="ProtNLM"/>
    </source>
</evidence>
<dbReference type="FunFam" id="3.40.50.1460:FF:000001">
    <property type="entry name" value="Caspase-3 preproprotein"/>
    <property type="match status" value="1"/>
</dbReference>
<dbReference type="Gene3D" id="3.40.50.1460">
    <property type="match status" value="1"/>
</dbReference>
<dbReference type="GO" id="GO:0005737">
    <property type="term" value="C:cytoplasm"/>
    <property type="evidence" value="ECO:0007669"/>
    <property type="project" value="TreeGrafter"/>
</dbReference>
<dbReference type="PANTHER" id="PTHR10454:SF245">
    <property type="entry name" value="CASPASE-RELATED"/>
    <property type="match status" value="1"/>
</dbReference>
<accession>A0AAN7VHM8</accession>
<dbReference type="EMBL" id="JAVRBK010000004">
    <property type="protein sequence ID" value="KAK5645466.1"/>
    <property type="molecule type" value="Genomic_DNA"/>
</dbReference>
<evidence type="ECO:0000259" key="9">
    <source>
        <dbReference type="PROSITE" id="PS50208"/>
    </source>
</evidence>
<evidence type="ECO:0000256" key="6">
    <source>
        <dbReference type="ARBA" id="ARBA00023145"/>
    </source>
</evidence>
<keyword evidence="3" id="KW-0053">Apoptosis</keyword>
<dbReference type="AlphaFoldDB" id="A0AAN7VHM8"/>
<evidence type="ECO:0000259" key="8">
    <source>
        <dbReference type="PROSITE" id="PS50207"/>
    </source>
</evidence>
<proteinExistence type="inferred from homology"/>
<sequence>MAEENDGNCIGNSNKNDDEKDALGNSKMFYPHCVAKMPTERNAVYYNMNHKNRGIALVFNHENFDIGGLSKRSGTNVDCECLVNRLEILGFNVQVFHNLEYSDLYARVIAAANLNHCDNDCFIMVILTHGELGILYAKDCAYKPENLWVPFTADKCPSLAGKPKLFFIQACQGDKLDPGVTLNRTETDGHPSNSYRIPTHADFLVVYSTIPGYYSWRNTTRGSWFIQALCAELDESSEMYDLLTILTFVSRRVAVDYESNVPTDGRMHLQKQIPCITSMLIRLLKLNKKG</sequence>
<dbReference type="PROSITE" id="PS01121">
    <property type="entry name" value="CASPASE_HIS"/>
    <property type="match status" value="1"/>
</dbReference>
<dbReference type="InterPro" id="IPR002138">
    <property type="entry name" value="Pept_C14_p10"/>
</dbReference>
<dbReference type="InterPro" id="IPR016129">
    <property type="entry name" value="Caspase_his_AS"/>
</dbReference>
<feature type="domain" description="Caspase family p20" evidence="9">
    <location>
        <begin position="52"/>
        <end position="175"/>
    </location>
</feature>
<dbReference type="InterPro" id="IPR001309">
    <property type="entry name" value="Pept_C14_p20"/>
</dbReference>
<dbReference type="InterPro" id="IPR011600">
    <property type="entry name" value="Pept_C14_caspase"/>
</dbReference>
<dbReference type="GO" id="GO:0006508">
    <property type="term" value="P:proteolysis"/>
    <property type="evidence" value="ECO:0007669"/>
    <property type="project" value="UniProtKB-KW"/>
</dbReference>
<evidence type="ECO:0000256" key="4">
    <source>
        <dbReference type="ARBA" id="ARBA00022801"/>
    </source>
</evidence>
<dbReference type="GO" id="GO:0045751">
    <property type="term" value="P:negative regulation of Toll signaling pathway"/>
    <property type="evidence" value="ECO:0007669"/>
    <property type="project" value="UniProtKB-ARBA"/>
</dbReference>
<evidence type="ECO:0000256" key="2">
    <source>
        <dbReference type="ARBA" id="ARBA00022670"/>
    </source>
</evidence>
<dbReference type="GO" id="GO:1990525">
    <property type="term" value="F:BIR domain binding"/>
    <property type="evidence" value="ECO:0007669"/>
    <property type="project" value="UniProtKB-ARBA"/>
</dbReference>
<dbReference type="PANTHER" id="PTHR10454">
    <property type="entry name" value="CASPASE"/>
    <property type="match status" value="1"/>
</dbReference>
<dbReference type="GO" id="GO:0043525">
    <property type="term" value="P:positive regulation of neuron apoptotic process"/>
    <property type="evidence" value="ECO:0007669"/>
    <property type="project" value="TreeGrafter"/>
</dbReference>
<dbReference type="GO" id="GO:0045476">
    <property type="term" value="P:nurse cell apoptotic process"/>
    <property type="evidence" value="ECO:0007669"/>
    <property type="project" value="UniProtKB-ARBA"/>
</dbReference>
<gene>
    <name evidence="10" type="ORF">RI129_006766</name>
</gene>
<dbReference type="PROSITE" id="PS50207">
    <property type="entry name" value="CASPASE_P10"/>
    <property type="match status" value="1"/>
</dbReference>
<evidence type="ECO:0000256" key="3">
    <source>
        <dbReference type="ARBA" id="ARBA00022703"/>
    </source>
</evidence>
<protein>
    <recommendedName>
        <fullName evidence="12">Caspase-1</fullName>
    </recommendedName>
</protein>
<dbReference type="Proteomes" id="UP001329430">
    <property type="component" value="Chromosome 4"/>
</dbReference>
<evidence type="ECO:0000256" key="5">
    <source>
        <dbReference type="ARBA" id="ARBA00022807"/>
    </source>
</evidence>
<evidence type="ECO:0000313" key="10">
    <source>
        <dbReference type="EMBL" id="KAK5645466.1"/>
    </source>
</evidence>